<proteinExistence type="predicted"/>
<evidence type="ECO:0000313" key="5">
    <source>
        <dbReference type="Proteomes" id="UP000734343"/>
    </source>
</evidence>
<feature type="signal peptide" evidence="2">
    <location>
        <begin position="1"/>
        <end position="19"/>
    </location>
</feature>
<evidence type="ECO:0000256" key="2">
    <source>
        <dbReference type="SAM" id="SignalP"/>
    </source>
</evidence>
<dbReference type="Pfam" id="PF03797">
    <property type="entry name" value="Autotransporter"/>
    <property type="match status" value="1"/>
</dbReference>
<accession>A0ABS6LT24</accession>
<feature type="chain" id="PRO_5046937677" evidence="2">
    <location>
        <begin position="20"/>
        <end position="1000"/>
    </location>
</feature>
<keyword evidence="2" id="KW-0732">Signal</keyword>
<evidence type="ECO:0000259" key="3">
    <source>
        <dbReference type="PROSITE" id="PS51208"/>
    </source>
</evidence>
<dbReference type="InterPro" id="IPR058034">
    <property type="entry name" value="BigA_beta"/>
</dbReference>
<dbReference type="PROSITE" id="PS51208">
    <property type="entry name" value="AUTOTRANSPORTER"/>
    <property type="match status" value="1"/>
</dbReference>
<reference evidence="4 5" key="1">
    <citation type="submission" date="2021-03" db="EMBL/GenBank/DDBJ databases">
        <title>Five novel Rahnella species.</title>
        <authorList>
            <person name="Brady C."/>
            <person name="Asselin J."/>
            <person name="Beer S."/>
            <person name="Bruberg M.B."/>
            <person name="Crampton B."/>
            <person name="Venter S."/>
            <person name="Arnold D."/>
            <person name="Denman S."/>
        </authorList>
    </citation>
    <scope>NUCLEOTIDE SEQUENCE [LARGE SCALE GENOMIC DNA]</scope>
    <source>
        <strain evidence="4 5">H11b</strain>
    </source>
</reference>
<evidence type="ECO:0000256" key="1">
    <source>
        <dbReference type="SAM" id="MobiDB-lite"/>
    </source>
</evidence>
<comment type="caution">
    <text evidence="4">The sequence shown here is derived from an EMBL/GenBank/DDBJ whole genome shotgun (WGS) entry which is preliminary data.</text>
</comment>
<feature type="region of interest" description="Disordered" evidence="1">
    <location>
        <begin position="82"/>
        <end position="116"/>
    </location>
</feature>
<feature type="domain" description="Autotransporter" evidence="3">
    <location>
        <begin position="695"/>
        <end position="1000"/>
    </location>
</feature>
<keyword evidence="5" id="KW-1185">Reference proteome</keyword>
<name>A0ABS6LT24_9GAMM</name>
<organism evidence="4 5">
    <name type="scientific">Rahnella bonaserana</name>
    <dbReference type="NCBI Taxonomy" id="2816248"/>
    <lineage>
        <taxon>Bacteria</taxon>
        <taxon>Pseudomonadati</taxon>
        <taxon>Pseudomonadota</taxon>
        <taxon>Gammaproteobacteria</taxon>
        <taxon>Enterobacterales</taxon>
        <taxon>Yersiniaceae</taxon>
        <taxon>Rahnella</taxon>
    </lineage>
</organism>
<protein>
    <submittedName>
        <fullName evidence="4">Autotransporter domain-containing protein</fullName>
    </submittedName>
</protein>
<dbReference type="Proteomes" id="UP000734343">
    <property type="component" value="Unassembled WGS sequence"/>
</dbReference>
<feature type="compositionally biased region" description="Gly residues" evidence="1">
    <location>
        <begin position="82"/>
        <end position="93"/>
    </location>
</feature>
<feature type="compositionally biased region" description="Pro residues" evidence="1">
    <location>
        <begin position="95"/>
        <end position="113"/>
    </location>
</feature>
<dbReference type="EMBL" id="JAFMOW010000055">
    <property type="protein sequence ID" value="MBU9854798.1"/>
    <property type="molecule type" value="Genomic_DNA"/>
</dbReference>
<sequence>MKTLSLCISFALATPLAFAETTPVKAGMTQPCPKDISTLSEAQKKLLPESCKTSGLTEKQWWITGGAATAIVAGIAIAAGSGGGGGDDGGGGDTPVPPDDGPVPPDDGPVPPDDIPDEPVAITTTYPNGLSVTMIPGASTATLTLEGDSMEASKQPDGSWLITDPDTKATYIAKVFDPATGAITGYSPDKRKIWALDGTTPTGVKKWVMDYRILINKSGEISIANNDEIPNDEVLDLKSGSLPFLGINQGMLNMDYYEADSGNATKIIVGDNAALYNSGTMNLTLHKDFSDPYYLYSSHRTGISLSAGSTLYNSSTGTINVNNFFSILSSVQADKKSTFINEGVINASVDEELTAAILNDGYPESATPGVGALFQSMGESADSVWINNGTINANDGYTVYSSGDNVSAVNNGAINVVQGELSADLDYDAVIYVGSEGTSSGTFTNNGVITVDSLDNSETVVMQTSSGTIVNGMTGVINLGSPDKSAAENGTGMTAMKVTDDAGTAINQGTINIYSYDAYVFDRSGSEATLINTGVINVAPDVINWTLVKGEEDSVVQDGRNTLSNYTIGTTADGTAGTMTVNNADIVDVSVDTGFTAGTDAKTETFQDVFVGEDIQGTENVKSDSVVWTADAEVDENGNVDVTMTKNGYQDVVKEDDGLQDMAATLEENYTNNALYNSLNLGTAAEVDNAMRQLSGANATSAFKEARVLSQRFNMLADNAIVMPSGFAFNLVDKHDKRAELGNDTRYDMMALSQSFMLNTNQKMQIQYGIARLDGDGIDGRQKAGDNGLTGGYSQFFGLNHSLDLGDGLTLTNALRYDVHQLESNRSINYSGVNQTADSDNSQQYVEWRSQFSKGFTVAEGLSLTPGAGLKLRHTSNDSYSERGAGDFNLTMDASEETAVDALLGVKMKYTGADGWAVNALLEGGPNISYDQSAQTASLQGAGNSQFRVDSEQKGGGVNGVASLGVSYSGDVSHLSFDAYQWKEDGISDKGILLNYKYKF</sequence>
<evidence type="ECO:0000313" key="4">
    <source>
        <dbReference type="EMBL" id="MBU9854798.1"/>
    </source>
</evidence>
<dbReference type="RefSeq" id="WP_217172368.1">
    <property type="nucleotide sequence ID" value="NZ_JAFMOW010000055.1"/>
</dbReference>
<gene>
    <name evidence="4" type="ORF">J1778_05825</name>
</gene>
<dbReference type="Pfam" id="PF25783">
    <property type="entry name" value="BigA_beta"/>
    <property type="match status" value="1"/>
</dbReference>
<dbReference type="InterPro" id="IPR005546">
    <property type="entry name" value="Autotransporte_beta"/>
</dbReference>